<evidence type="ECO:0000256" key="1">
    <source>
        <dbReference type="SAM" id="MobiDB-lite"/>
    </source>
</evidence>
<feature type="compositionally biased region" description="Basic and acidic residues" evidence="1">
    <location>
        <begin position="250"/>
        <end position="277"/>
    </location>
</feature>
<dbReference type="EMBL" id="BDQA01000422">
    <property type="protein sequence ID" value="GBH21889.1"/>
    <property type="molecule type" value="Genomic_RNA"/>
</dbReference>
<protein>
    <submittedName>
        <fullName evidence="2">Uncharacterized protein</fullName>
    </submittedName>
</protein>
<feature type="region of interest" description="Disordered" evidence="1">
    <location>
        <begin position="250"/>
        <end position="278"/>
    </location>
</feature>
<accession>A0A2V0R9B7</accession>
<sequence length="319" mass="35838">MQILSTGSTSLISTSNLHLSIRSVSVFHDSLKHLLLGYCGLSNSTKVDSRILRNVFLGLLFIRCGGLLDARLVTRLEYMFQNKKIPLGWMGILRFLPNSGSRYITRSIPIEFRISSDIYSEIKDLSDDVSPNGLQSSLELLTRELVNTRGSRHEPYSKSLSSDNPRNFVLGNYFSLFSKEVLSLKNNCLSTDLNTSIALVHIFGITADSNCEEQLDKVLSSVTTVHMDELCYTTNLNASFDFFLYSSREPKSASDKDSLKKETTSKKEQTVRGDESNSKVTTDFRALENLFVKYISEFEDQLVARIQNTIRSGQAPIPV</sequence>
<name>A0A2V0R9B7_9ZZZZ</name>
<dbReference type="AlphaFoldDB" id="A0A2V0R9B7"/>
<reference evidence="2" key="1">
    <citation type="submission" date="2017-04" db="EMBL/GenBank/DDBJ databases">
        <title>Unveiling RNA virosphere associated with marine microorganisms.</title>
        <authorList>
            <person name="Urayama S."/>
            <person name="Takaki Y."/>
            <person name="Nishi S."/>
            <person name="Yoshida Y."/>
            <person name="Deguchi S."/>
            <person name="Takai K."/>
            <person name="Nunoura T."/>
        </authorList>
    </citation>
    <scope>NUCLEOTIDE SEQUENCE</scope>
</reference>
<organism evidence="2">
    <name type="scientific">viral metagenome</name>
    <dbReference type="NCBI Taxonomy" id="1070528"/>
    <lineage>
        <taxon>unclassified sequences</taxon>
        <taxon>metagenomes</taxon>
        <taxon>organismal metagenomes</taxon>
    </lineage>
</organism>
<proteinExistence type="predicted"/>
<evidence type="ECO:0000313" key="2">
    <source>
        <dbReference type="EMBL" id="GBH21889.1"/>
    </source>
</evidence>
<comment type="caution">
    <text evidence="2">The sequence shown here is derived from an EMBL/GenBank/DDBJ whole genome shotgun (WGS) entry which is preliminary data.</text>
</comment>